<proteinExistence type="predicted"/>
<evidence type="ECO:0000313" key="1">
    <source>
        <dbReference type="EMBL" id="CAK0825460.1"/>
    </source>
</evidence>
<gene>
    <name evidence="1" type="ORF">PCOR1329_LOCUS25583</name>
</gene>
<comment type="caution">
    <text evidence="1">The sequence shown here is derived from an EMBL/GenBank/DDBJ whole genome shotgun (WGS) entry which is preliminary data.</text>
</comment>
<dbReference type="EMBL" id="CAUYUJ010008951">
    <property type="protein sequence ID" value="CAK0825460.1"/>
    <property type="molecule type" value="Genomic_DNA"/>
</dbReference>
<protein>
    <submittedName>
        <fullName evidence="1">Uncharacterized protein</fullName>
    </submittedName>
</protein>
<reference evidence="1" key="1">
    <citation type="submission" date="2023-10" db="EMBL/GenBank/DDBJ databases">
        <authorList>
            <person name="Chen Y."/>
            <person name="Shah S."/>
            <person name="Dougan E. K."/>
            <person name="Thang M."/>
            <person name="Chan C."/>
        </authorList>
    </citation>
    <scope>NUCLEOTIDE SEQUENCE [LARGE SCALE GENOMIC DNA]</scope>
</reference>
<sequence>NAADLRAPSRLAGEFRLVSLQGGGAQAQIETGRECGREVMAAGKGHGLGPPRGRAAATPVEELAKALNNKPDLDPSMQWALQSFAGFLEQLEQPCGVTFIAEAIETGLRGAKLLYSIDAAPSLRAALHRQQIEEGQITEITGSKGELFKQGAALALAHLGAERSRSAGPKDGLERAAEAHLNWRRGQCIDIHPPPCPAAAGAAVAPQAAVATPTTGSASKSFNCREGMGRARASALLEMQIEELAAAIEKYRGAGAYLKDGGRLCKGPGPWGLDYTRCQCDELEGFFSKWTHSIHGWGYDEVAKGGAPMQGAEGSAAAEPAPIIGIQPQRPPRKCPSPAVRGWATYGVKITAQETAHQPPQLHATQQPSSDIWTCGEGAARAAGWGICCSSSSRAK</sequence>
<name>A0ABN9S174_9DINO</name>
<keyword evidence="2" id="KW-1185">Reference proteome</keyword>
<dbReference type="Proteomes" id="UP001189429">
    <property type="component" value="Unassembled WGS sequence"/>
</dbReference>
<organism evidence="1 2">
    <name type="scientific">Prorocentrum cordatum</name>
    <dbReference type="NCBI Taxonomy" id="2364126"/>
    <lineage>
        <taxon>Eukaryota</taxon>
        <taxon>Sar</taxon>
        <taxon>Alveolata</taxon>
        <taxon>Dinophyceae</taxon>
        <taxon>Prorocentrales</taxon>
        <taxon>Prorocentraceae</taxon>
        <taxon>Prorocentrum</taxon>
    </lineage>
</organism>
<evidence type="ECO:0000313" key="2">
    <source>
        <dbReference type="Proteomes" id="UP001189429"/>
    </source>
</evidence>
<accession>A0ABN9S174</accession>
<feature type="non-terminal residue" evidence="1">
    <location>
        <position position="1"/>
    </location>
</feature>